<accession>A0A3G8Y7Y9</accession>
<evidence type="ECO:0000313" key="6">
    <source>
        <dbReference type="EMBL" id="AZI38634.1"/>
    </source>
</evidence>
<dbReference type="OrthoDB" id="5295174at2"/>
<dbReference type="Pfam" id="PF12833">
    <property type="entry name" value="HTH_18"/>
    <property type="match status" value="1"/>
</dbReference>
<dbReference type="GO" id="GO:0003700">
    <property type="term" value="F:DNA-binding transcription factor activity"/>
    <property type="evidence" value="ECO:0007669"/>
    <property type="project" value="InterPro"/>
</dbReference>
<feature type="transmembrane region" description="Helical" evidence="4">
    <location>
        <begin position="378"/>
        <end position="396"/>
    </location>
</feature>
<keyword evidence="4" id="KW-0812">Transmembrane</keyword>
<dbReference type="Proteomes" id="UP000281810">
    <property type="component" value="Chromosome"/>
</dbReference>
<dbReference type="AlphaFoldDB" id="A0A3G8Y7Y9"/>
<dbReference type="SMART" id="SM00342">
    <property type="entry name" value="HTH_ARAC"/>
    <property type="match status" value="1"/>
</dbReference>
<evidence type="ECO:0000259" key="5">
    <source>
        <dbReference type="PROSITE" id="PS01124"/>
    </source>
</evidence>
<keyword evidence="2" id="KW-0238">DNA-binding</keyword>
<dbReference type="Gene3D" id="1.25.40.10">
    <property type="entry name" value="Tetratricopeptide repeat domain"/>
    <property type="match status" value="1"/>
</dbReference>
<evidence type="ECO:0000256" key="4">
    <source>
        <dbReference type="SAM" id="Phobius"/>
    </source>
</evidence>
<dbReference type="SUPFAM" id="SSF46689">
    <property type="entry name" value="Homeodomain-like"/>
    <property type="match status" value="1"/>
</dbReference>
<feature type="domain" description="HTH araC/xylS-type" evidence="5">
    <location>
        <begin position="444"/>
        <end position="548"/>
    </location>
</feature>
<dbReference type="PANTHER" id="PTHR43280">
    <property type="entry name" value="ARAC-FAMILY TRANSCRIPTIONAL REGULATOR"/>
    <property type="match status" value="1"/>
</dbReference>
<gene>
    <name evidence="6" type="ORF">EIB74_01030</name>
</gene>
<dbReference type="Gene3D" id="1.10.10.60">
    <property type="entry name" value="Homeodomain-like"/>
    <property type="match status" value="2"/>
</dbReference>
<evidence type="ECO:0000256" key="3">
    <source>
        <dbReference type="ARBA" id="ARBA00023163"/>
    </source>
</evidence>
<organism evidence="6 7">
    <name type="scientific">Epilithonimonas vandammei</name>
    <dbReference type="NCBI Taxonomy" id="2487072"/>
    <lineage>
        <taxon>Bacteria</taxon>
        <taxon>Pseudomonadati</taxon>
        <taxon>Bacteroidota</taxon>
        <taxon>Flavobacteriia</taxon>
        <taxon>Flavobacteriales</taxon>
        <taxon>Weeksellaceae</taxon>
        <taxon>Chryseobacterium group</taxon>
        <taxon>Epilithonimonas</taxon>
    </lineage>
</organism>
<reference evidence="7" key="1">
    <citation type="submission" date="2018-11" db="EMBL/GenBank/DDBJ databases">
        <title>Proposal to divide the Flavobacteriaceae and reorganize its genera based on Amino Acid Identity values calculated from whole genome sequences.</title>
        <authorList>
            <person name="Nicholson A.C."/>
            <person name="Gulvik C.A."/>
            <person name="Whitney A.M."/>
            <person name="Humrighouse B.W."/>
            <person name="Bell M."/>
            <person name="Holmes B."/>
            <person name="Steigerwalt A.B."/>
            <person name="Villarma A."/>
            <person name="Sheth M."/>
            <person name="Batra D."/>
            <person name="Pryor J."/>
            <person name="Bernardet J.-F."/>
            <person name="Hugo C."/>
            <person name="Kampfer P."/>
            <person name="Newman J.D."/>
            <person name="McQuiston J.R."/>
        </authorList>
    </citation>
    <scope>NUCLEOTIDE SEQUENCE [LARGE SCALE GENOMIC DNA]</scope>
    <source>
        <strain evidence="7">F5649</strain>
    </source>
</reference>
<evidence type="ECO:0000256" key="2">
    <source>
        <dbReference type="ARBA" id="ARBA00023125"/>
    </source>
</evidence>
<dbReference type="InterPro" id="IPR018060">
    <property type="entry name" value="HTH_AraC"/>
</dbReference>
<keyword evidence="4" id="KW-1133">Transmembrane helix</keyword>
<evidence type="ECO:0000313" key="7">
    <source>
        <dbReference type="Proteomes" id="UP000281810"/>
    </source>
</evidence>
<dbReference type="EMBL" id="CP034161">
    <property type="protein sequence ID" value="AZI38634.1"/>
    <property type="molecule type" value="Genomic_DNA"/>
</dbReference>
<dbReference type="GO" id="GO:0043565">
    <property type="term" value="F:sequence-specific DNA binding"/>
    <property type="evidence" value="ECO:0007669"/>
    <property type="project" value="InterPro"/>
</dbReference>
<protein>
    <submittedName>
        <fullName evidence="6">AraC family transcriptional regulator</fullName>
    </submittedName>
</protein>
<name>A0A3G8Y7Y9_9FLAO</name>
<dbReference type="RefSeq" id="WP_124800970.1">
    <property type="nucleotide sequence ID" value="NZ_CP034161.1"/>
</dbReference>
<proteinExistence type="predicted"/>
<dbReference type="SUPFAM" id="SSF48452">
    <property type="entry name" value="TPR-like"/>
    <property type="match status" value="2"/>
</dbReference>
<keyword evidence="4" id="KW-0472">Membrane</keyword>
<evidence type="ECO:0000256" key="1">
    <source>
        <dbReference type="ARBA" id="ARBA00023015"/>
    </source>
</evidence>
<keyword evidence="7" id="KW-1185">Reference proteome</keyword>
<dbReference type="PROSITE" id="PS01124">
    <property type="entry name" value="HTH_ARAC_FAMILY_2"/>
    <property type="match status" value="1"/>
</dbReference>
<keyword evidence="3" id="KW-0804">Transcription</keyword>
<dbReference type="InterPro" id="IPR009057">
    <property type="entry name" value="Homeodomain-like_sf"/>
</dbReference>
<keyword evidence="1" id="KW-0805">Transcription regulation</keyword>
<sequence>MKKILLFLAFFYILLNGQEFTDYRERYDNFEENDIRAFKFLNPYIGKAKEQKNYAELTQAYKDATSFSPDNKLQYADSMVWAAAKSKNRDLIGASYLTKGTIYYFNYKKFKLALDEYLKAWTYLQGSEDEYLYYKNLYHIAVVKSYLGYYQEALHLFEKCRIHYGNENSHSNPPNLSYNNKKGYLNSLHQNIACLVEVGRLKEASSLLNKGFRETAGDIDFYIERSYFYKLQGIIDYKNKNYDRAILNFNNALAGIEKKNDFTNASTIYFYKGKSLLNKNETHKAVSYFMKVDSIFIKHLFILPEVRENYEILINNSKRTGDNKMELYYTSQLLKVDHMLSTDFKYLSEKIHKEYDTKDLLEAKKRLETSSANANRTAAILFCLLLLFVLILYLNWQKEKRIELKYKDLLVKINDEGRQKPIDKLDYKPKNSKLNEEKANDILSKLSQLEEEHFFLEKSLTLNKLATRLKTNTSYLSEIINDYKGCHFNAYLNQLRIKYIMHKLYHNKSWRGYSIKALSDECGFSNRSKFSEAFYKISGLSPVEFIRKRNKELDEDH</sequence>
<dbReference type="InterPro" id="IPR011990">
    <property type="entry name" value="TPR-like_helical_dom_sf"/>
</dbReference>
<dbReference type="PANTHER" id="PTHR43280:SF29">
    <property type="entry name" value="ARAC-FAMILY TRANSCRIPTIONAL REGULATOR"/>
    <property type="match status" value="1"/>
</dbReference>